<dbReference type="EMBL" id="ML995822">
    <property type="protein sequence ID" value="KAF2770893.1"/>
    <property type="molecule type" value="Genomic_DNA"/>
</dbReference>
<evidence type="ECO:0000313" key="1">
    <source>
        <dbReference type="EMBL" id="KAF2770893.1"/>
    </source>
</evidence>
<dbReference type="OrthoDB" id="4194555at2759"/>
<protein>
    <recommendedName>
        <fullName evidence="3">F-box domain-containing protein</fullName>
    </recommendedName>
</protein>
<dbReference type="AlphaFoldDB" id="A0A6G1LD77"/>
<accession>A0A6G1LD77</accession>
<gene>
    <name evidence="1" type="ORF">EJ03DRAFT_309673</name>
</gene>
<sequence length="671" mass="75353">MRYLPLRDASNAPGRTSALTVLASHRQRTAATCDDDDAASRCTWPADVLPVELFDAITQYLCRDDMEAMRLVNREFERKVAISLFHTSVVPFNTELYDMIEEGTKSKAHKEGKVYKGHGLRVFEGFGPHIKRFGMTFEVSENQLLLQPSVKREYDSVDSYHGPYDWPIGEYARFDDRAGLERTADEISRMKAAFSKLTIVKELALSVDSGLGWLSGPDKSVHSQIFNAPPPVFGKLHQASDRRSQAALALPADAETDHTDHSILYTTRNVNPNASTTTANMITPKELRKEQKEWLLETEWAQQAFLESYTLAVIDNPGFTRITSLRIAKLSSRFINKLSTRAFWAALPALENVLVHVSPDWRTVAKNDAGSAEMTPVNPSEAVCSFYDLLRQHIATLQLKTLNIGWVRDSGGEHARGIFARNKHLLPAPVSKLARALASTGGFALVFKGVEQLTLTNCWITPPMLQGLVESHADHRLKKLTLDSVSLTAHPRLMNQPPFPPLPGMPGYIPPPIIHWSEGHRESSWPALLNELSPGPVFADFLPAPQEGEATHPSRPQTNLQTIECISCGYARLENDHTFEQDTLEPDWFFGPKSRSWFRSRRIALKPLMMETRDEYVGRIVQQMERRELNALLFAWGMTRGWSDTAKAEEVQYDGYLRGGSGRFSGVIQRS</sequence>
<keyword evidence="2" id="KW-1185">Reference proteome</keyword>
<evidence type="ECO:0000313" key="2">
    <source>
        <dbReference type="Proteomes" id="UP000799436"/>
    </source>
</evidence>
<evidence type="ECO:0008006" key="3">
    <source>
        <dbReference type="Google" id="ProtNLM"/>
    </source>
</evidence>
<name>A0A6G1LD77_9PEZI</name>
<dbReference type="Proteomes" id="UP000799436">
    <property type="component" value="Unassembled WGS sequence"/>
</dbReference>
<proteinExistence type="predicted"/>
<reference evidence="1" key="1">
    <citation type="journal article" date="2020" name="Stud. Mycol.">
        <title>101 Dothideomycetes genomes: a test case for predicting lifestyles and emergence of pathogens.</title>
        <authorList>
            <person name="Haridas S."/>
            <person name="Albert R."/>
            <person name="Binder M."/>
            <person name="Bloem J."/>
            <person name="Labutti K."/>
            <person name="Salamov A."/>
            <person name="Andreopoulos B."/>
            <person name="Baker S."/>
            <person name="Barry K."/>
            <person name="Bills G."/>
            <person name="Bluhm B."/>
            <person name="Cannon C."/>
            <person name="Castanera R."/>
            <person name="Culley D."/>
            <person name="Daum C."/>
            <person name="Ezra D."/>
            <person name="Gonzalez J."/>
            <person name="Henrissat B."/>
            <person name="Kuo A."/>
            <person name="Liang C."/>
            <person name="Lipzen A."/>
            <person name="Lutzoni F."/>
            <person name="Magnuson J."/>
            <person name="Mondo S."/>
            <person name="Nolan M."/>
            <person name="Ohm R."/>
            <person name="Pangilinan J."/>
            <person name="Park H.-J."/>
            <person name="Ramirez L."/>
            <person name="Alfaro M."/>
            <person name="Sun H."/>
            <person name="Tritt A."/>
            <person name="Yoshinaga Y."/>
            <person name="Zwiers L.-H."/>
            <person name="Turgeon B."/>
            <person name="Goodwin S."/>
            <person name="Spatafora J."/>
            <person name="Crous P."/>
            <person name="Grigoriev I."/>
        </authorList>
    </citation>
    <scope>NUCLEOTIDE SEQUENCE</scope>
    <source>
        <strain evidence="1">CBS 116005</strain>
    </source>
</reference>
<organism evidence="1 2">
    <name type="scientific">Teratosphaeria nubilosa</name>
    <dbReference type="NCBI Taxonomy" id="161662"/>
    <lineage>
        <taxon>Eukaryota</taxon>
        <taxon>Fungi</taxon>
        <taxon>Dikarya</taxon>
        <taxon>Ascomycota</taxon>
        <taxon>Pezizomycotina</taxon>
        <taxon>Dothideomycetes</taxon>
        <taxon>Dothideomycetidae</taxon>
        <taxon>Mycosphaerellales</taxon>
        <taxon>Teratosphaeriaceae</taxon>
        <taxon>Teratosphaeria</taxon>
    </lineage>
</organism>